<protein>
    <submittedName>
        <fullName evidence="1">Uncharacterized protein</fullName>
    </submittedName>
</protein>
<accession>A0ABZ3B2Z9</accession>
<evidence type="ECO:0000313" key="1">
    <source>
        <dbReference type="EMBL" id="WZV96793.1"/>
    </source>
</evidence>
<dbReference type="EMBL" id="CP151800">
    <property type="protein sequence ID" value="WZV96793.1"/>
    <property type="molecule type" value="Genomic_DNA"/>
</dbReference>
<organism evidence="1 2">
    <name type="scientific">Kosakonia calanthes</name>
    <dbReference type="NCBI Taxonomy" id="3139408"/>
    <lineage>
        <taxon>Bacteria</taxon>
        <taxon>Pseudomonadati</taxon>
        <taxon>Pseudomonadota</taxon>
        <taxon>Gammaproteobacteria</taxon>
        <taxon>Enterobacterales</taxon>
        <taxon>Enterobacteriaceae</taxon>
        <taxon>Kosakonia</taxon>
    </lineage>
</organism>
<reference evidence="1 2" key="1">
    <citation type="submission" date="2024-04" db="EMBL/GenBank/DDBJ databases">
        <title>Kosakonia calanthae sp. nov., a halophilic bacterium isolated from leaves of Calanthe tiplacata.</title>
        <authorList>
            <person name="Wu P."/>
        </authorList>
    </citation>
    <scope>NUCLEOTIDE SEQUENCE [LARGE SCALE GENOMIC DNA]</scope>
    <source>
        <strain evidence="1 2">BYX6</strain>
    </source>
</reference>
<dbReference type="RefSeq" id="WP_342321225.1">
    <property type="nucleotide sequence ID" value="NZ_CP151800.1"/>
</dbReference>
<dbReference type="Proteomes" id="UP001466893">
    <property type="component" value="Chromosome"/>
</dbReference>
<proteinExistence type="predicted"/>
<gene>
    <name evidence="1" type="ORF">AAEY27_14010</name>
</gene>
<evidence type="ECO:0000313" key="2">
    <source>
        <dbReference type="Proteomes" id="UP001466893"/>
    </source>
</evidence>
<name>A0ABZ3B2Z9_9ENTR</name>
<keyword evidence="2" id="KW-1185">Reference proteome</keyword>
<sequence>MKFSRIEQMPKRSQKELSGMVRINHKLDFFLDVNKIVPIANMDDESSAVIKLNLILENLITVVIELLRPENTERYVKVKRYFSANIETAVALGMPVSIADCIVSMNKIRNKYAHDLDFVAMDVMINEVTDGIKKVKIEEINHGGFLNPERVQPMINDGIDSVRLMRELPAGLELNRIKICKLTTATFCCTTLGAFWLINELHKREILDIDHNIEMPESN</sequence>